<dbReference type="Proteomes" id="UP000295247">
    <property type="component" value="Unassembled WGS sequence"/>
</dbReference>
<dbReference type="AlphaFoldDB" id="A0A4V2W9E1"/>
<reference evidence="1 2" key="1">
    <citation type="submission" date="2019-03" db="EMBL/GenBank/DDBJ databases">
        <title>Genomic Encyclopedia of Type Strains, Phase IV (KMG-IV): sequencing the most valuable type-strain genomes for metagenomic binning, comparative biology and taxonomic classification.</title>
        <authorList>
            <person name="Goeker M."/>
        </authorList>
    </citation>
    <scope>NUCLEOTIDE SEQUENCE [LARGE SCALE GENOMIC DNA]</scope>
    <source>
        <strain evidence="1 2">DSM 203</strain>
    </source>
</reference>
<organism evidence="1 2">
    <name type="scientific">Marichromatium gracile</name>
    <name type="common">Chromatium gracile</name>
    <dbReference type="NCBI Taxonomy" id="1048"/>
    <lineage>
        <taxon>Bacteria</taxon>
        <taxon>Pseudomonadati</taxon>
        <taxon>Pseudomonadota</taxon>
        <taxon>Gammaproteobacteria</taxon>
        <taxon>Chromatiales</taxon>
        <taxon>Chromatiaceae</taxon>
        <taxon>Marichromatium</taxon>
    </lineage>
</organism>
<evidence type="ECO:0000313" key="2">
    <source>
        <dbReference type="Proteomes" id="UP000295247"/>
    </source>
</evidence>
<gene>
    <name evidence="1" type="ORF">EDC29_108124</name>
</gene>
<name>A0A4V2W9E1_MARGR</name>
<protein>
    <submittedName>
        <fullName evidence="1">YajG family uncharacterized lipoprotein</fullName>
    </submittedName>
</protein>
<accession>A0A4V2W9E1</accession>
<keyword evidence="1" id="KW-0449">Lipoprotein</keyword>
<sequence length="218" mass="23331">MEVPEIMKQLGRYAVIIFFSVLVASCAYQVPVDIKPSYSIYSSYDQRLPGTAAIFVDSEGASDEIRVSGLTCSAHKFPVNAEFGIEAAIIKTLDNLIENIQRVEKPLSQTQLSLSGAKAMIIVKVEDMDVDLKVIPGFLSADMESEAEVVLGVIVETKNGRQLGKTVSGDGEGRAAAGGACEGGAKAIAEALEEAVKDVLSEMGEEISNSERLRKAMR</sequence>
<comment type="caution">
    <text evidence="1">The sequence shown here is derived from an EMBL/GenBank/DDBJ whole genome shotgun (WGS) entry which is preliminary data.</text>
</comment>
<proteinExistence type="predicted"/>
<evidence type="ECO:0000313" key="1">
    <source>
        <dbReference type="EMBL" id="TCW34960.1"/>
    </source>
</evidence>
<dbReference type="EMBL" id="SMDC01000008">
    <property type="protein sequence ID" value="TCW34960.1"/>
    <property type="molecule type" value="Genomic_DNA"/>
</dbReference>